<reference evidence="1" key="1">
    <citation type="submission" date="2019-04" db="EMBL/GenBank/DDBJ databases">
        <title>Microbes associate with the intestines of laboratory mice.</title>
        <authorList>
            <person name="Navarre W."/>
            <person name="Wong E."/>
            <person name="Huang K."/>
            <person name="Tropini C."/>
            <person name="Ng K."/>
            <person name="Yu B."/>
        </authorList>
    </citation>
    <scope>NUCLEOTIDE SEQUENCE</scope>
    <source>
        <strain evidence="1">NM73_A23</strain>
    </source>
</reference>
<keyword evidence="2" id="KW-1185">Reference proteome</keyword>
<comment type="caution">
    <text evidence="1">The sequence shown here is derived from an EMBL/GenBank/DDBJ whole genome shotgun (WGS) entry which is preliminary data.</text>
</comment>
<name>A0AC61QRW0_9BACT</name>
<sequence length="182" mass="20575">MITFRKATQADALFIAKGFHAAMLMEDAPEERIRLFAEKICSRDDVLYSARNTTIAELDGKPVGMLTAYDGSRYREMRRITMELVKEHLGIEFPGMDDETAPGEYYLDSLAVNPGLRGRGIGRQLLENAIAEGLSRNLVVTLAVDPVNEKAQKLYRTIGFKPMGELFIFGHTYWKWGIKPKE</sequence>
<dbReference type="EMBL" id="SRZC01000005">
    <property type="protein sequence ID" value="TGX83137.1"/>
    <property type="molecule type" value="Genomic_DNA"/>
</dbReference>
<evidence type="ECO:0000313" key="2">
    <source>
        <dbReference type="Proteomes" id="UP000308886"/>
    </source>
</evidence>
<accession>A0AC61QRW0</accession>
<proteinExistence type="predicted"/>
<dbReference type="Proteomes" id="UP000308886">
    <property type="component" value="Unassembled WGS sequence"/>
</dbReference>
<organism evidence="1 2">
    <name type="scientific">Palleniella muris</name>
    <dbReference type="NCBI Taxonomy" id="3038145"/>
    <lineage>
        <taxon>Bacteria</taxon>
        <taxon>Pseudomonadati</taxon>
        <taxon>Bacteroidota</taxon>
        <taxon>Bacteroidia</taxon>
        <taxon>Bacteroidales</taxon>
        <taxon>Prevotellaceae</taxon>
        <taxon>Palleniella</taxon>
    </lineage>
</organism>
<protein>
    <submittedName>
        <fullName evidence="1">GNAT family N-acetyltransferase</fullName>
    </submittedName>
</protein>
<evidence type="ECO:0000313" key="1">
    <source>
        <dbReference type="EMBL" id="TGX83137.1"/>
    </source>
</evidence>
<gene>
    <name evidence="1" type="ORF">E5358_04125</name>
</gene>